<dbReference type="PANTHER" id="PTHR38543">
    <property type="entry name" value="OS04G0465800 PROTEIN"/>
    <property type="match status" value="1"/>
</dbReference>
<keyword evidence="1" id="KW-0472">Membrane</keyword>
<keyword evidence="1" id="KW-0812">Transmembrane</keyword>
<dbReference type="AlphaFoldDB" id="A0AAV1AGL4"/>
<sequence>MPGPGPHLMFAMASGLCLTTTSNGRFSPHHTLVYTINAFFGPDIGSFSVWLASFLGGDTVVSFVANLIHDPFGYFIILGFPLSSLYSKISSLLLRSRLLHASHSRLPLTKMQCFLLISAGSFTHFFLDHLFEENGKTTMYKWILGTGWWDGTAPIYPSAVVVVGFLCLCLIGGFLYLNRASSSVSFHSMILVIVIAALYCSWCISQIYWTSKRRPAVGEEADLGVLVFLAVFFFLPYALCIMSMYPRGLDSDQIPR</sequence>
<dbReference type="Proteomes" id="UP001157006">
    <property type="component" value="Chromosome 4"/>
</dbReference>
<feature type="transmembrane region" description="Helical" evidence="1">
    <location>
        <begin position="155"/>
        <end position="177"/>
    </location>
</feature>
<keyword evidence="1" id="KW-1133">Transmembrane helix</keyword>
<reference evidence="2 3" key="1">
    <citation type="submission" date="2023-01" db="EMBL/GenBank/DDBJ databases">
        <authorList>
            <person name="Kreplak J."/>
        </authorList>
    </citation>
    <scope>NUCLEOTIDE SEQUENCE [LARGE SCALE GENOMIC DNA]</scope>
</reference>
<gene>
    <name evidence="2" type="ORF">VFH_IV112520</name>
</gene>
<protein>
    <submittedName>
        <fullName evidence="2">Uncharacterized protein</fullName>
    </submittedName>
</protein>
<evidence type="ECO:0000313" key="2">
    <source>
        <dbReference type="EMBL" id="CAI8609006.1"/>
    </source>
</evidence>
<accession>A0AAV1AGL4</accession>
<proteinExistence type="predicted"/>
<evidence type="ECO:0000313" key="3">
    <source>
        <dbReference type="Proteomes" id="UP001157006"/>
    </source>
</evidence>
<organism evidence="2 3">
    <name type="scientific">Vicia faba</name>
    <name type="common">Broad bean</name>
    <name type="synonym">Faba vulgaris</name>
    <dbReference type="NCBI Taxonomy" id="3906"/>
    <lineage>
        <taxon>Eukaryota</taxon>
        <taxon>Viridiplantae</taxon>
        <taxon>Streptophyta</taxon>
        <taxon>Embryophyta</taxon>
        <taxon>Tracheophyta</taxon>
        <taxon>Spermatophyta</taxon>
        <taxon>Magnoliopsida</taxon>
        <taxon>eudicotyledons</taxon>
        <taxon>Gunneridae</taxon>
        <taxon>Pentapetalae</taxon>
        <taxon>rosids</taxon>
        <taxon>fabids</taxon>
        <taxon>Fabales</taxon>
        <taxon>Fabaceae</taxon>
        <taxon>Papilionoideae</taxon>
        <taxon>50 kb inversion clade</taxon>
        <taxon>NPAAA clade</taxon>
        <taxon>Hologalegina</taxon>
        <taxon>IRL clade</taxon>
        <taxon>Fabeae</taxon>
        <taxon>Vicia</taxon>
    </lineage>
</organism>
<name>A0AAV1AGL4_VICFA</name>
<feature type="transmembrane region" description="Helical" evidence="1">
    <location>
        <begin position="223"/>
        <end position="246"/>
    </location>
</feature>
<feature type="transmembrane region" description="Helical" evidence="1">
    <location>
        <begin position="189"/>
        <end position="211"/>
    </location>
</feature>
<keyword evidence="3" id="KW-1185">Reference proteome</keyword>
<feature type="transmembrane region" description="Helical" evidence="1">
    <location>
        <begin position="72"/>
        <end position="94"/>
    </location>
</feature>
<evidence type="ECO:0000256" key="1">
    <source>
        <dbReference type="SAM" id="Phobius"/>
    </source>
</evidence>
<dbReference type="EMBL" id="OX451739">
    <property type="protein sequence ID" value="CAI8609006.1"/>
    <property type="molecule type" value="Genomic_DNA"/>
</dbReference>
<dbReference type="PANTHER" id="PTHR38543:SF1">
    <property type="entry name" value="OS04G0465800 PROTEIN"/>
    <property type="match status" value="1"/>
</dbReference>
<feature type="transmembrane region" description="Helical" evidence="1">
    <location>
        <begin position="114"/>
        <end position="131"/>
    </location>
</feature>